<dbReference type="SMART" id="SM00192">
    <property type="entry name" value="LDLa"/>
    <property type="match status" value="3"/>
</dbReference>
<evidence type="ECO:0000313" key="16">
    <source>
        <dbReference type="Proteomes" id="UP000283509"/>
    </source>
</evidence>
<feature type="domain" description="Laminin IV type A" evidence="14">
    <location>
        <begin position="346"/>
        <end position="449"/>
    </location>
</feature>
<evidence type="ECO:0000256" key="2">
    <source>
        <dbReference type="ARBA" id="ARBA00004308"/>
    </source>
</evidence>
<comment type="caution">
    <text evidence="15">The sequence shown here is derived from an EMBL/GenBank/DDBJ whole genome shotgun (WGS) entry which is preliminary data.</text>
</comment>
<dbReference type="SUPFAM" id="SSF48726">
    <property type="entry name" value="Immunoglobulin"/>
    <property type="match status" value="2"/>
</dbReference>
<evidence type="ECO:0000256" key="12">
    <source>
        <dbReference type="PROSITE-ProRule" id="PRU00124"/>
    </source>
</evidence>
<dbReference type="SUPFAM" id="SSF57424">
    <property type="entry name" value="LDL receptor-like module"/>
    <property type="match status" value="3"/>
</dbReference>
<dbReference type="FunFam" id="2.60.40.10:FF:000032">
    <property type="entry name" value="palladin isoform X1"/>
    <property type="match status" value="1"/>
</dbReference>
<evidence type="ECO:0000256" key="6">
    <source>
        <dbReference type="ARBA" id="ARBA00022989"/>
    </source>
</evidence>
<dbReference type="SMART" id="SM00408">
    <property type="entry name" value="IGc2"/>
    <property type="match status" value="2"/>
</dbReference>
<keyword evidence="7" id="KW-0472">Membrane</keyword>
<dbReference type="FunFam" id="4.10.400.10:FF:000045">
    <property type="entry name" value="Low-density lipoprotein receptor-related protein 2"/>
    <property type="match status" value="1"/>
</dbReference>
<dbReference type="InterPro" id="IPR051221">
    <property type="entry name" value="LDLR-related"/>
</dbReference>
<dbReference type="SMART" id="SM00409">
    <property type="entry name" value="IG"/>
    <property type="match status" value="2"/>
</dbReference>
<evidence type="ECO:0000256" key="10">
    <source>
        <dbReference type="ARBA" id="ARBA00023180"/>
    </source>
</evidence>
<dbReference type="InterPro" id="IPR036179">
    <property type="entry name" value="Ig-like_dom_sf"/>
</dbReference>
<keyword evidence="4" id="KW-0732">Signal</keyword>
<feature type="disulfide bond" evidence="12">
    <location>
        <begin position="191"/>
        <end position="206"/>
    </location>
</feature>
<dbReference type="InterPro" id="IPR013098">
    <property type="entry name" value="Ig_I-set"/>
</dbReference>
<evidence type="ECO:0000256" key="1">
    <source>
        <dbReference type="ARBA" id="ARBA00004167"/>
    </source>
</evidence>
<protein>
    <submittedName>
        <fullName evidence="15">Basement membrane-specific heparan sulfate proteoglycan core protein</fullName>
    </submittedName>
</protein>
<dbReference type="Pfam" id="PF00052">
    <property type="entry name" value="Laminin_B"/>
    <property type="match status" value="1"/>
</dbReference>
<dbReference type="PROSITE" id="PS50068">
    <property type="entry name" value="LDLRA_2"/>
    <property type="match status" value="3"/>
</dbReference>
<evidence type="ECO:0000256" key="11">
    <source>
        <dbReference type="ARBA" id="ARBA00023319"/>
    </source>
</evidence>
<dbReference type="CDD" id="cd00112">
    <property type="entry name" value="LDLa"/>
    <property type="match status" value="2"/>
</dbReference>
<feature type="disulfide bond" evidence="12">
    <location>
        <begin position="96"/>
        <end position="114"/>
    </location>
</feature>
<dbReference type="EMBL" id="QCYY01000901">
    <property type="protein sequence ID" value="ROT81970.1"/>
    <property type="molecule type" value="Genomic_DNA"/>
</dbReference>
<evidence type="ECO:0000256" key="5">
    <source>
        <dbReference type="ARBA" id="ARBA00022737"/>
    </source>
</evidence>
<feature type="disulfide bond" evidence="12">
    <location>
        <begin position="128"/>
        <end position="140"/>
    </location>
</feature>
<dbReference type="InterPro" id="IPR036055">
    <property type="entry name" value="LDL_receptor-like_sf"/>
</dbReference>
<feature type="disulfide bond" evidence="12">
    <location>
        <begin position="89"/>
        <end position="101"/>
    </location>
</feature>
<proteinExistence type="predicted"/>
<sequence>MAGREVVFQCRDEGPIRAPVRWSREGNRAMPVGTTDNMGRLTMPNIQIEHQGTYYCEAQGVSPSMPGRKPVYLQVIPYVAPTLPPVVVCSVIEATCMNGQCIDKDKVCDGVYDCDDASDEMRCNPLGCEPNEYQCDNKRCVLKTWLCDSDDDCGDGSDERECVTNAPGSACRYNEFTCLNGSQCIPKSFHCDGEVDCLDGSDEQRCTKPIVVEPPPRNIMVQVGETFTITCRVIGVPTPTVIWRLNWGHVPDKCQMTSVDGQGALTCPGVQPTDQGAYSCEAINSLGSVFAQPDCIVQVKGSSPQCQPPLFNAGAVTAEECLTCFCFGATEQCYSTDRYITQLPPPANDSYQLIGVNQDQFKGNYIVRTKQYQQSSRFLSPQSSNAVQLNVDRSKLEGPSDLIVYFSLPDSHKGQQLTSYGGYLRYKIKYSSTVASQTIKGPDVIMVVG</sequence>
<keyword evidence="5" id="KW-0677">Repeat</keyword>
<dbReference type="GO" id="GO:0016324">
    <property type="term" value="C:apical plasma membrane"/>
    <property type="evidence" value="ECO:0007669"/>
    <property type="project" value="TreeGrafter"/>
</dbReference>
<keyword evidence="9" id="KW-0675">Receptor</keyword>
<dbReference type="PROSITE" id="PS50835">
    <property type="entry name" value="IG_LIKE"/>
    <property type="match status" value="2"/>
</dbReference>
<evidence type="ECO:0000313" key="15">
    <source>
        <dbReference type="EMBL" id="ROT81970.1"/>
    </source>
</evidence>
<dbReference type="GO" id="GO:0042562">
    <property type="term" value="F:hormone binding"/>
    <property type="evidence" value="ECO:0007669"/>
    <property type="project" value="TreeGrafter"/>
</dbReference>
<dbReference type="Proteomes" id="UP000283509">
    <property type="component" value="Unassembled WGS sequence"/>
</dbReference>
<evidence type="ECO:0000256" key="8">
    <source>
        <dbReference type="ARBA" id="ARBA00023157"/>
    </source>
</evidence>
<keyword evidence="11" id="KW-0393">Immunoglobulin domain</keyword>
<dbReference type="PANTHER" id="PTHR22722">
    <property type="entry name" value="LOW-DENSITY LIPOPROTEIN RECEPTOR-RELATED PROTEIN 2-RELATED"/>
    <property type="match status" value="1"/>
</dbReference>
<feature type="domain" description="Ig-like" evidence="13">
    <location>
        <begin position="1"/>
        <end position="72"/>
    </location>
</feature>
<dbReference type="PANTHER" id="PTHR22722:SF12">
    <property type="entry name" value="EGF-LIKE DOMAIN-CONTAINING PROTEIN"/>
    <property type="match status" value="1"/>
</dbReference>
<gene>
    <name evidence="15" type="ORF">C7M84_024880</name>
</gene>
<comment type="caution">
    <text evidence="12">Lacks conserved residue(s) required for the propagation of feature annotation.</text>
</comment>
<keyword evidence="6" id="KW-1133">Transmembrane helix</keyword>
<feature type="domain" description="Ig-like" evidence="13">
    <location>
        <begin position="209"/>
        <end position="285"/>
    </location>
</feature>
<evidence type="ECO:0000256" key="7">
    <source>
        <dbReference type="ARBA" id="ARBA00023136"/>
    </source>
</evidence>
<dbReference type="InterPro" id="IPR000034">
    <property type="entry name" value="Laminin_IV"/>
</dbReference>
<feature type="disulfide bond" evidence="12">
    <location>
        <begin position="135"/>
        <end position="153"/>
    </location>
</feature>
<dbReference type="InterPro" id="IPR002172">
    <property type="entry name" value="LDrepeatLR_classA_rpt"/>
</dbReference>
<feature type="disulfide bond" evidence="12">
    <location>
        <begin position="108"/>
        <end position="123"/>
    </location>
</feature>
<accession>A0A3R7MHL2</accession>
<dbReference type="Gene3D" id="2.60.40.10">
    <property type="entry name" value="Immunoglobulins"/>
    <property type="match status" value="2"/>
</dbReference>
<dbReference type="AlphaFoldDB" id="A0A3R7MHL2"/>
<dbReference type="PRINTS" id="PR00261">
    <property type="entry name" value="LDLRECEPTOR"/>
</dbReference>
<dbReference type="Pfam" id="PF00057">
    <property type="entry name" value="Ldl_recept_a"/>
    <property type="match status" value="3"/>
</dbReference>
<keyword evidence="3" id="KW-0812">Transmembrane</keyword>
<reference evidence="15 16" key="1">
    <citation type="submission" date="2018-04" db="EMBL/GenBank/DDBJ databases">
        <authorList>
            <person name="Zhang X."/>
            <person name="Yuan J."/>
            <person name="Li F."/>
            <person name="Xiang J."/>
        </authorList>
    </citation>
    <scope>NUCLEOTIDE SEQUENCE [LARGE SCALE GENOMIC DNA]</scope>
    <source>
        <tissue evidence="15">Muscle</tissue>
    </source>
</reference>
<dbReference type="InterPro" id="IPR003599">
    <property type="entry name" value="Ig_sub"/>
</dbReference>
<dbReference type="InterPro" id="IPR003598">
    <property type="entry name" value="Ig_sub2"/>
</dbReference>
<dbReference type="InterPro" id="IPR023415">
    <property type="entry name" value="LDLR_class-A_CS"/>
</dbReference>
<evidence type="ECO:0000259" key="13">
    <source>
        <dbReference type="PROSITE" id="PS50835"/>
    </source>
</evidence>
<name>A0A3R7MHL2_PENVA</name>
<dbReference type="InterPro" id="IPR013783">
    <property type="entry name" value="Ig-like_fold"/>
</dbReference>
<keyword evidence="8 12" id="KW-1015">Disulfide bond</keyword>
<dbReference type="Pfam" id="PF07679">
    <property type="entry name" value="I-set"/>
    <property type="match status" value="1"/>
</dbReference>
<dbReference type="STRING" id="6689.A0A3R7MHL2"/>
<keyword evidence="10" id="KW-0325">Glycoprotein</keyword>
<organism evidence="15 16">
    <name type="scientific">Penaeus vannamei</name>
    <name type="common">Whiteleg shrimp</name>
    <name type="synonym">Litopenaeus vannamei</name>
    <dbReference type="NCBI Taxonomy" id="6689"/>
    <lineage>
        <taxon>Eukaryota</taxon>
        <taxon>Metazoa</taxon>
        <taxon>Ecdysozoa</taxon>
        <taxon>Arthropoda</taxon>
        <taxon>Crustacea</taxon>
        <taxon>Multicrustacea</taxon>
        <taxon>Malacostraca</taxon>
        <taxon>Eumalacostraca</taxon>
        <taxon>Eucarida</taxon>
        <taxon>Decapoda</taxon>
        <taxon>Dendrobranchiata</taxon>
        <taxon>Penaeoidea</taxon>
        <taxon>Penaeidae</taxon>
        <taxon>Penaeus</taxon>
    </lineage>
</organism>
<reference evidence="15 16" key="2">
    <citation type="submission" date="2019-01" db="EMBL/GenBank/DDBJ databases">
        <title>The decoding of complex shrimp genome reveals the adaptation for benthos swimmer, frequently molting mechanism and breeding impact on genome.</title>
        <authorList>
            <person name="Sun Y."/>
            <person name="Gao Y."/>
            <person name="Yu Y."/>
        </authorList>
    </citation>
    <scope>NUCLEOTIDE SEQUENCE [LARGE SCALE GENOMIC DNA]</scope>
    <source>
        <tissue evidence="15">Muscle</tissue>
    </source>
</reference>
<dbReference type="OrthoDB" id="10055367at2759"/>
<dbReference type="Gene3D" id="4.10.400.10">
    <property type="entry name" value="Low-density Lipoprotein Receptor"/>
    <property type="match status" value="3"/>
</dbReference>
<dbReference type="PROSITE" id="PS51115">
    <property type="entry name" value="LAMININ_IVA"/>
    <property type="match status" value="1"/>
</dbReference>
<evidence type="ECO:0000256" key="9">
    <source>
        <dbReference type="ARBA" id="ARBA00023170"/>
    </source>
</evidence>
<dbReference type="PROSITE" id="PS01209">
    <property type="entry name" value="LDLRA_1"/>
    <property type="match status" value="1"/>
</dbReference>
<evidence type="ECO:0000259" key="14">
    <source>
        <dbReference type="PROSITE" id="PS51115"/>
    </source>
</evidence>
<evidence type="ECO:0000256" key="4">
    <source>
        <dbReference type="ARBA" id="ARBA00022729"/>
    </source>
</evidence>
<evidence type="ECO:0000256" key="3">
    <source>
        <dbReference type="ARBA" id="ARBA00022692"/>
    </source>
</evidence>
<dbReference type="InterPro" id="IPR007110">
    <property type="entry name" value="Ig-like_dom"/>
</dbReference>
<keyword evidence="16" id="KW-1185">Reference proteome</keyword>
<feature type="disulfide bond" evidence="12">
    <location>
        <begin position="147"/>
        <end position="162"/>
    </location>
</feature>
<dbReference type="GO" id="GO:0006898">
    <property type="term" value="P:receptor-mediated endocytosis"/>
    <property type="evidence" value="ECO:0007669"/>
    <property type="project" value="TreeGrafter"/>
</dbReference>
<comment type="subcellular location">
    <subcellularLocation>
        <location evidence="2">Endomembrane system</location>
    </subcellularLocation>
    <subcellularLocation>
        <location evidence="1">Membrane</location>
        <topology evidence="1">Single-pass membrane protein</topology>
    </subcellularLocation>
</comment>
<dbReference type="GO" id="GO:0012505">
    <property type="term" value="C:endomembrane system"/>
    <property type="evidence" value="ECO:0007669"/>
    <property type="project" value="UniProtKB-SubCell"/>
</dbReference>
<dbReference type="GO" id="GO:0043235">
    <property type="term" value="C:receptor complex"/>
    <property type="evidence" value="ECO:0007669"/>
    <property type="project" value="TreeGrafter"/>
</dbReference>